<dbReference type="SMART" id="SM00439">
    <property type="entry name" value="BAH"/>
    <property type="match status" value="1"/>
</dbReference>
<dbReference type="EMBL" id="JAIWQS010000001">
    <property type="protein sequence ID" value="KAJ8774686.1"/>
    <property type="molecule type" value="Genomic_DNA"/>
</dbReference>
<dbReference type="Pfam" id="PF05641">
    <property type="entry name" value="Agenet"/>
    <property type="match status" value="1"/>
</dbReference>
<dbReference type="CDD" id="cd20405">
    <property type="entry name" value="Tudor_Agenet_AtDUF_rpt1_3"/>
    <property type="match status" value="1"/>
</dbReference>
<reference evidence="2 3" key="1">
    <citation type="submission" date="2021-09" db="EMBL/GenBank/DDBJ databases">
        <title>Genomic insights and catalytic innovation underlie evolution of tropane alkaloids biosynthesis.</title>
        <authorList>
            <person name="Wang Y.-J."/>
            <person name="Tian T."/>
            <person name="Huang J.-P."/>
            <person name="Huang S.-X."/>
        </authorList>
    </citation>
    <scope>NUCLEOTIDE SEQUENCE [LARGE SCALE GENOMIC DNA]</scope>
    <source>
        <strain evidence="2">KIB-2018</strain>
        <tissue evidence="2">Leaf</tissue>
    </source>
</reference>
<keyword evidence="3" id="KW-1185">Reference proteome</keyword>
<dbReference type="PANTHER" id="PTHR31917:SF58">
    <property type="entry name" value="AGENET AND BROMO-ADJACENT HOMOLOGY (BAH) DOMAIN-CONTAINING PROTEIN"/>
    <property type="match status" value="1"/>
</dbReference>
<name>A0AAV8U5T4_9ROSI</name>
<dbReference type="AlphaFoldDB" id="A0AAV8U5T4"/>
<dbReference type="PROSITE" id="PS51038">
    <property type="entry name" value="BAH"/>
    <property type="match status" value="1"/>
</dbReference>
<sequence length="678" mass="77239">MEGLRSSADMSSSFGYVSWEEVNLSGERGRREVHYFLKRFDGASDLAVIGREKSLRHISYHYAIRNRSVLLSLGPLSKLKSRREVVDWLSSVVSGSLAHLSSPVSGSLDNSDTSELDIEAFKDIQSRHVGNYTKEFSWLGSPWTCRKRRKHYQSFSRNSVKISVHDFVYVLAEEGKRLVAYLEDMYEESKGSRMVVVRWFHKIDEVGFVLPHNYNDREIFFSLCLQDLNVECIDGLATVLSPQHFTKFLKRAVHTKFDPFVCYKQFENDDAKPFDITQVKGYWKQEIFRYIDTVSNSKSQSFSQRADNGLLMAANATDAIGIRPWKRLRRLKDDVLVGSKELVQEVGLDTTTSSDKLRGGVEPTASLAVDEVKHNPVHFLKVGSDVEVLSQDSGIRGCWFRALIIKKHKNKVKVRYQDVKDADDESKSLEEWILASRVAGGDKHGIRVSGRNIVRPIHPHDKGKVAGLIDVGTAVDTWWHDAWWEGIVVKKESEDRIHVYFPEEKQESVFCATDVRLSHEWLANEWTPVEKRPDIAQLSCLEQERAEVGCDANKLASIRDDTQSEKTISGRQDSSSDLGSDKRKYLALFGDLAKDDLLAQLRWKSSRKRKRISASSGHKMNKIKVGVRRSTDIIGSRTQERFLVPMNLKVDHDNCKYMGDSLFNSTVVPPLTNLVMSR</sequence>
<dbReference type="InterPro" id="IPR043151">
    <property type="entry name" value="BAH_sf"/>
</dbReference>
<comment type="caution">
    <text evidence="2">The sequence shown here is derived from an EMBL/GenBank/DDBJ whole genome shotgun (WGS) entry which is preliminary data.</text>
</comment>
<dbReference type="Proteomes" id="UP001159364">
    <property type="component" value="Linkage Group LG01"/>
</dbReference>
<dbReference type="PANTHER" id="PTHR31917">
    <property type="entry name" value="AGENET DOMAIN-CONTAINING PROTEIN-RELATED"/>
    <property type="match status" value="1"/>
</dbReference>
<dbReference type="SMART" id="SM00743">
    <property type="entry name" value="Agenet"/>
    <property type="match status" value="2"/>
</dbReference>
<gene>
    <name evidence="2" type="ORF">K2173_017132</name>
</gene>
<evidence type="ECO:0000313" key="3">
    <source>
        <dbReference type="Proteomes" id="UP001159364"/>
    </source>
</evidence>
<organism evidence="2 3">
    <name type="scientific">Erythroxylum novogranatense</name>
    <dbReference type="NCBI Taxonomy" id="1862640"/>
    <lineage>
        <taxon>Eukaryota</taxon>
        <taxon>Viridiplantae</taxon>
        <taxon>Streptophyta</taxon>
        <taxon>Embryophyta</taxon>
        <taxon>Tracheophyta</taxon>
        <taxon>Spermatophyta</taxon>
        <taxon>Magnoliopsida</taxon>
        <taxon>eudicotyledons</taxon>
        <taxon>Gunneridae</taxon>
        <taxon>Pentapetalae</taxon>
        <taxon>rosids</taxon>
        <taxon>fabids</taxon>
        <taxon>Malpighiales</taxon>
        <taxon>Erythroxylaceae</taxon>
        <taxon>Erythroxylum</taxon>
    </lineage>
</organism>
<dbReference type="InterPro" id="IPR014002">
    <property type="entry name" value="Agenet_dom_plant"/>
</dbReference>
<dbReference type="InterPro" id="IPR008395">
    <property type="entry name" value="Agenet-like_dom"/>
</dbReference>
<proteinExistence type="predicted"/>
<evidence type="ECO:0000313" key="2">
    <source>
        <dbReference type="EMBL" id="KAJ8774686.1"/>
    </source>
</evidence>
<feature type="domain" description="BAH" evidence="1">
    <location>
        <begin position="160"/>
        <end position="277"/>
    </location>
</feature>
<dbReference type="InterPro" id="IPR001025">
    <property type="entry name" value="BAH_dom"/>
</dbReference>
<protein>
    <recommendedName>
        <fullName evidence="1">BAH domain-containing protein</fullName>
    </recommendedName>
</protein>
<accession>A0AAV8U5T4</accession>
<evidence type="ECO:0000259" key="1">
    <source>
        <dbReference type="PROSITE" id="PS51038"/>
    </source>
</evidence>
<dbReference type="Gene3D" id="2.30.30.490">
    <property type="match status" value="1"/>
</dbReference>
<dbReference type="GO" id="GO:0003682">
    <property type="term" value="F:chromatin binding"/>
    <property type="evidence" value="ECO:0007669"/>
    <property type="project" value="InterPro"/>
</dbReference>
<dbReference type="Pfam" id="PF01426">
    <property type="entry name" value="BAH"/>
    <property type="match status" value="1"/>
</dbReference>